<evidence type="ECO:0000256" key="2">
    <source>
        <dbReference type="SAM" id="SignalP"/>
    </source>
</evidence>
<feature type="compositionally biased region" description="Acidic residues" evidence="1">
    <location>
        <begin position="94"/>
        <end position="131"/>
    </location>
</feature>
<feature type="signal peptide" evidence="2">
    <location>
        <begin position="1"/>
        <end position="23"/>
    </location>
</feature>
<keyword evidence="4" id="KW-1185">Reference proteome</keyword>
<dbReference type="AlphaFoldDB" id="A0A8S9XIP9"/>
<feature type="chain" id="PRO_5035869672" description="Secreted protein" evidence="2">
    <location>
        <begin position="24"/>
        <end position="191"/>
    </location>
</feature>
<dbReference type="Proteomes" id="UP000466442">
    <property type="component" value="Unassembled WGS sequence"/>
</dbReference>
<keyword evidence="2" id="KW-0732">Signal</keyword>
<evidence type="ECO:0000313" key="4">
    <source>
        <dbReference type="Proteomes" id="UP000466442"/>
    </source>
</evidence>
<name>A0A8S9XIP9_APOLU</name>
<evidence type="ECO:0000256" key="1">
    <source>
        <dbReference type="SAM" id="MobiDB-lite"/>
    </source>
</evidence>
<accession>A0A8S9XIP9</accession>
<dbReference type="EMBL" id="WIXP02000006">
    <property type="protein sequence ID" value="KAF6208872.1"/>
    <property type="molecule type" value="Genomic_DNA"/>
</dbReference>
<sequence>MIYGCLRCAGFALLAAVVVSVAGQSSEERALNSTGLWSKYNLIVKPTAVNGVLLTTPPGDLDARYKSPSKSKYNHKSDVPEIDRPYLSNHNLGEESESEEQYSQEGADDDEAEDDVGEEEVEEEEVEDTQTSEEIGMSILLFISLHLEGIILKRKSISRCSFLFVFHLFELKLNYPAHTSLHLHVVSISID</sequence>
<feature type="compositionally biased region" description="Basic and acidic residues" evidence="1">
    <location>
        <begin position="75"/>
        <end position="84"/>
    </location>
</feature>
<protein>
    <recommendedName>
        <fullName evidence="5">Secreted protein</fullName>
    </recommendedName>
</protein>
<organism evidence="3 4">
    <name type="scientific">Apolygus lucorum</name>
    <name type="common">Small green plant bug</name>
    <name type="synonym">Lygocoris lucorum</name>
    <dbReference type="NCBI Taxonomy" id="248454"/>
    <lineage>
        <taxon>Eukaryota</taxon>
        <taxon>Metazoa</taxon>
        <taxon>Ecdysozoa</taxon>
        <taxon>Arthropoda</taxon>
        <taxon>Hexapoda</taxon>
        <taxon>Insecta</taxon>
        <taxon>Pterygota</taxon>
        <taxon>Neoptera</taxon>
        <taxon>Paraneoptera</taxon>
        <taxon>Hemiptera</taxon>
        <taxon>Heteroptera</taxon>
        <taxon>Panheteroptera</taxon>
        <taxon>Cimicomorpha</taxon>
        <taxon>Miridae</taxon>
        <taxon>Mirini</taxon>
        <taxon>Apolygus</taxon>
    </lineage>
</organism>
<comment type="caution">
    <text evidence="3">The sequence shown here is derived from an EMBL/GenBank/DDBJ whole genome shotgun (WGS) entry which is preliminary data.</text>
</comment>
<proteinExistence type="predicted"/>
<feature type="region of interest" description="Disordered" evidence="1">
    <location>
        <begin position="60"/>
        <end position="131"/>
    </location>
</feature>
<evidence type="ECO:0000313" key="3">
    <source>
        <dbReference type="EMBL" id="KAF6208872.1"/>
    </source>
</evidence>
<evidence type="ECO:0008006" key="5">
    <source>
        <dbReference type="Google" id="ProtNLM"/>
    </source>
</evidence>
<gene>
    <name evidence="3" type="ORF">GE061_014614</name>
</gene>
<reference evidence="3" key="1">
    <citation type="journal article" date="2021" name="Mol. Ecol. Resour.">
        <title>Apolygus lucorum genome provides insights into omnivorousness and mesophyll feeding.</title>
        <authorList>
            <person name="Liu Y."/>
            <person name="Liu H."/>
            <person name="Wang H."/>
            <person name="Huang T."/>
            <person name="Liu B."/>
            <person name="Yang B."/>
            <person name="Yin L."/>
            <person name="Li B."/>
            <person name="Zhang Y."/>
            <person name="Zhang S."/>
            <person name="Jiang F."/>
            <person name="Zhang X."/>
            <person name="Ren Y."/>
            <person name="Wang B."/>
            <person name="Wang S."/>
            <person name="Lu Y."/>
            <person name="Wu K."/>
            <person name="Fan W."/>
            <person name="Wang G."/>
        </authorList>
    </citation>
    <scope>NUCLEOTIDE SEQUENCE</scope>
    <source>
        <strain evidence="3">12Hb</strain>
    </source>
</reference>